<organism evidence="1 2">
    <name type="scientific">Trichogramma brassicae</name>
    <dbReference type="NCBI Taxonomy" id="86971"/>
    <lineage>
        <taxon>Eukaryota</taxon>
        <taxon>Metazoa</taxon>
        <taxon>Ecdysozoa</taxon>
        <taxon>Arthropoda</taxon>
        <taxon>Hexapoda</taxon>
        <taxon>Insecta</taxon>
        <taxon>Pterygota</taxon>
        <taxon>Neoptera</taxon>
        <taxon>Endopterygota</taxon>
        <taxon>Hymenoptera</taxon>
        <taxon>Apocrita</taxon>
        <taxon>Proctotrupomorpha</taxon>
        <taxon>Chalcidoidea</taxon>
        <taxon>Trichogrammatidae</taxon>
        <taxon>Trichogramma</taxon>
    </lineage>
</organism>
<sequence length="67" mass="7679">MFHFYFLARPYILKYRRAIVEPRARTCLQTDKRIRVCKYAAKPRLQVNLRYSSSAGGVGVGGGSPRM</sequence>
<dbReference type="AlphaFoldDB" id="A0A6H5I197"/>
<evidence type="ECO:0000313" key="1">
    <source>
        <dbReference type="EMBL" id="CAB0029998.1"/>
    </source>
</evidence>
<evidence type="ECO:0000313" key="2">
    <source>
        <dbReference type="Proteomes" id="UP000479190"/>
    </source>
</evidence>
<proteinExistence type="predicted"/>
<accession>A0A6H5I197</accession>
<gene>
    <name evidence="1" type="ORF">TBRA_LOCUS2014</name>
</gene>
<protein>
    <submittedName>
        <fullName evidence="1">Uncharacterized protein</fullName>
    </submittedName>
</protein>
<reference evidence="1 2" key="1">
    <citation type="submission" date="2020-02" db="EMBL/GenBank/DDBJ databases">
        <authorList>
            <person name="Ferguson B K."/>
        </authorList>
    </citation>
    <scope>NUCLEOTIDE SEQUENCE [LARGE SCALE GENOMIC DNA]</scope>
</reference>
<name>A0A6H5I197_9HYME</name>
<dbReference type="EMBL" id="CADCXV010000393">
    <property type="protein sequence ID" value="CAB0029998.1"/>
    <property type="molecule type" value="Genomic_DNA"/>
</dbReference>
<dbReference type="Proteomes" id="UP000479190">
    <property type="component" value="Unassembled WGS sequence"/>
</dbReference>
<keyword evidence="2" id="KW-1185">Reference proteome</keyword>